<proteinExistence type="predicted"/>
<reference evidence="1" key="1">
    <citation type="submission" date="2018-06" db="EMBL/GenBank/DDBJ databases">
        <authorList>
            <person name="Zhirakovskaya E."/>
        </authorList>
    </citation>
    <scope>NUCLEOTIDE SEQUENCE</scope>
</reference>
<dbReference type="InterPro" id="IPR038056">
    <property type="entry name" value="YjbR-like_sf"/>
</dbReference>
<dbReference type="InterPro" id="IPR058532">
    <property type="entry name" value="YjbR/MT2646/Rv2570-like"/>
</dbReference>
<dbReference type="PANTHER" id="PTHR35145">
    <property type="entry name" value="CYTOPLASMIC PROTEIN-RELATED"/>
    <property type="match status" value="1"/>
</dbReference>
<dbReference type="Gene3D" id="3.90.1150.30">
    <property type="match status" value="1"/>
</dbReference>
<dbReference type="PANTHER" id="PTHR35145:SF1">
    <property type="entry name" value="CYTOPLASMIC PROTEIN"/>
    <property type="match status" value="1"/>
</dbReference>
<evidence type="ECO:0000313" key="1">
    <source>
        <dbReference type="EMBL" id="VAW21098.1"/>
    </source>
</evidence>
<dbReference type="SUPFAM" id="SSF142906">
    <property type="entry name" value="YjbR-like"/>
    <property type="match status" value="1"/>
</dbReference>
<evidence type="ECO:0008006" key="2">
    <source>
        <dbReference type="Google" id="ProtNLM"/>
    </source>
</evidence>
<dbReference type="InterPro" id="IPR007351">
    <property type="entry name" value="YjbR"/>
</dbReference>
<protein>
    <recommendedName>
        <fullName evidence="2">MmcQ/YjbR family DNA-binding protein</fullName>
    </recommendedName>
</protein>
<sequence>MTAPAPGAQAARLYNRHGFEAFILDLAAVQIVRQWGDASVGKIGGKVFALYSDWSEKDQFQIAFKCSDISFQMLGQLNGVRPARYLARAKWVEVMASSQLGESDLRDYIVEAHRLVASKLTMRVKDELGLTAARFKKKP</sequence>
<dbReference type="AlphaFoldDB" id="A0A3B0TSZ2"/>
<dbReference type="EMBL" id="UOEO01000157">
    <property type="protein sequence ID" value="VAW21098.1"/>
    <property type="molecule type" value="Genomic_DNA"/>
</dbReference>
<accession>A0A3B0TSZ2</accession>
<gene>
    <name evidence="1" type="ORF">MNBD_ALPHA12-1422</name>
</gene>
<organism evidence="1">
    <name type="scientific">hydrothermal vent metagenome</name>
    <dbReference type="NCBI Taxonomy" id="652676"/>
    <lineage>
        <taxon>unclassified sequences</taxon>
        <taxon>metagenomes</taxon>
        <taxon>ecological metagenomes</taxon>
    </lineage>
</organism>
<dbReference type="Pfam" id="PF04237">
    <property type="entry name" value="YjbR"/>
    <property type="match status" value="1"/>
</dbReference>
<name>A0A3B0TSZ2_9ZZZZ</name>